<evidence type="ECO:0000313" key="3">
    <source>
        <dbReference type="Proteomes" id="UP000002411"/>
    </source>
</evidence>
<dbReference type="RefSeq" id="WP_012103969.1">
    <property type="nucleotide sequence ID" value="NC_009706.1"/>
</dbReference>
<dbReference type="InterPro" id="IPR036105">
    <property type="entry name" value="DiNase_FeMo-co_biosyn_sf"/>
</dbReference>
<evidence type="ECO:0000259" key="1">
    <source>
        <dbReference type="Pfam" id="PF02579"/>
    </source>
</evidence>
<protein>
    <recommendedName>
        <fullName evidence="1">Dinitrogenase iron-molybdenum cofactor biosynthesis domain-containing protein</fullName>
    </recommendedName>
</protein>
<reference evidence="2 3" key="1">
    <citation type="journal article" date="2008" name="Proc. Natl. Acad. Sci. U.S.A.">
        <title>The genome of Clostridium kluyveri, a strict anaerobe with unique metabolic features.</title>
        <authorList>
            <person name="Seedorf H."/>
            <person name="Fricke W.F."/>
            <person name="Veith B."/>
            <person name="Brueggemann H."/>
            <person name="Liesegang H."/>
            <person name="Strittmatter A."/>
            <person name="Miethke M."/>
            <person name="Buckel W."/>
            <person name="Hinderberger J."/>
            <person name="Li F."/>
            <person name="Hagemeier C."/>
            <person name="Thauer R.K."/>
            <person name="Gottschalk G."/>
        </authorList>
    </citation>
    <scope>NUCLEOTIDE SEQUENCE [LARGE SCALE GENOMIC DNA]</scope>
    <source>
        <strain evidence="3">ATCC 8527 / DSM 555 / NCIMB 10680</strain>
    </source>
</reference>
<dbReference type="EMBL" id="CP000673">
    <property type="protein sequence ID" value="EDK35636.1"/>
    <property type="molecule type" value="Genomic_DNA"/>
</dbReference>
<dbReference type="Gene3D" id="3.30.420.130">
    <property type="entry name" value="Dinitrogenase iron-molybdenum cofactor biosynthesis domain"/>
    <property type="match status" value="1"/>
</dbReference>
<feature type="domain" description="Dinitrogenase iron-molybdenum cofactor biosynthesis" evidence="1">
    <location>
        <begin position="9"/>
        <end position="97"/>
    </location>
</feature>
<dbReference type="HOGENOM" id="CLU_104194_2_0_9"/>
<dbReference type="AlphaFoldDB" id="A5N3E0"/>
<name>A5N3E0_CLOK5</name>
<dbReference type="PANTHER" id="PTHR42983">
    <property type="entry name" value="DINITROGENASE IRON-MOLYBDENUM COFACTOR PROTEIN-RELATED"/>
    <property type="match status" value="1"/>
</dbReference>
<dbReference type="Pfam" id="PF02579">
    <property type="entry name" value="Nitro_FeMo-Co"/>
    <property type="match status" value="1"/>
</dbReference>
<dbReference type="InterPro" id="IPR033913">
    <property type="entry name" value="MTH1175_dom"/>
</dbReference>
<dbReference type="Proteomes" id="UP000002411">
    <property type="component" value="Chromosome"/>
</dbReference>
<organism evidence="2 3">
    <name type="scientific">Clostridium kluyveri (strain ATCC 8527 / DSM 555 / NBRC 12016 / NCIMB 10680 / K1)</name>
    <dbReference type="NCBI Taxonomy" id="431943"/>
    <lineage>
        <taxon>Bacteria</taxon>
        <taxon>Bacillati</taxon>
        <taxon>Bacillota</taxon>
        <taxon>Clostridia</taxon>
        <taxon>Eubacteriales</taxon>
        <taxon>Clostridiaceae</taxon>
        <taxon>Clostridium</taxon>
    </lineage>
</organism>
<keyword evidence="3" id="KW-1185">Reference proteome</keyword>
<evidence type="ECO:0000313" key="2">
    <source>
        <dbReference type="EMBL" id="EDK35636.1"/>
    </source>
</evidence>
<accession>A5N3E0</accession>
<proteinExistence type="predicted"/>
<dbReference type="InterPro" id="IPR003731">
    <property type="entry name" value="Di-Nase_FeMo-co_biosynth"/>
</dbReference>
<dbReference type="SUPFAM" id="SSF53146">
    <property type="entry name" value="Nitrogenase accessory factor-like"/>
    <property type="match status" value="1"/>
</dbReference>
<dbReference type="eggNOG" id="COG1433">
    <property type="taxonomic scope" value="Bacteria"/>
</dbReference>
<dbReference type="PANTHER" id="PTHR42983:SF1">
    <property type="entry name" value="IRON-MOLYBDENUM PROTEIN"/>
    <property type="match status" value="1"/>
</dbReference>
<gene>
    <name evidence="2" type="ordered locus">CKL_3646</name>
</gene>
<sequence length="118" mass="12566">MKIAVASEGKYVSGHFGHCEGFTIYQVESEKVKSEEFIPNPGHKPGYLPVFLKELGVNVIISGGMGAAAQELFNESGIEIVVGAEGLCSKAIDKFIKGELKSTGSVCSEHAHEGHCNE</sequence>
<dbReference type="KEGG" id="ckl:CKL_3646"/>
<dbReference type="STRING" id="431943.CKL_3646"/>
<dbReference type="CDD" id="cd00851">
    <property type="entry name" value="MTH1175"/>
    <property type="match status" value="1"/>
</dbReference>